<accession>A0A8X6M9E2</accession>
<protein>
    <submittedName>
        <fullName evidence="1">Uncharacterized protein</fullName>
    </submittedName>
</protein>
<dbReference type="Proteomes" id="UP000887013">
    <property type="component" value="Unassembled WGS sequence"/>
</dbReference>
<sequence>MLWSQKQISYRRNSATARRREIVGATTYGMEKSLQFADELVTATVTANIFVRPNPYGACDDLLLGVTSQLLASQMYDHIEFPPICYKVFYNVVMTLLVLSLENCNGNNEKR</sequence>
<dbReference type="EMBL" id="BMAW01088166">
    <property type="protein sequence ID" value="GFS33337.1"/>
    <property type="molecule type" value="Genomic_DNA"/>
</dbReference>
<gene>
    <name evidence="1" type="ORF">NPIL_428301</name>
</gene>
<evidence type="ECO:0000313" key="2">
    <source>
        <dbReference type="Proteomes" id="UP000887013"/>
    </source>
</evidence>
<reference evidence="1" key="1">
    <citation type="submission" date="2020-08" db="EMBL/GenBank/DDBJ databases">
        <title>Multicomponent nature underlies the extraordinary mechanical properties of spider dragline silk.</title>
        <authorList>
            <person name="Kono N."/>
            <person name="Nakamura H."/>
            <person name="Mori M."/>
            <person name="Yoshida Y."/>
            <person name="Ohtoshi R."/>
            <person name="Malay A.D."/>
            <person name="Moran D.A.P."/>
            <person name="Tomita M."/>
            <person name="Numata K."/>
            <person name="Arakawa K."/>
        </authorList>
    </citation>
    <scope>NUCLEOTIDE SEQUENCE</scope>
</reference>
<comment type="caution">
    <text evidence="1">The sequence shown here is derived from an EMBL/GenBank/DDBJ whole genome shotgun (WGS) entry which is preliminary data.</text>
</comment>
<keyword evidence="2" id="KW-1185">Reference proteome</keyword>
<evidence type="ECO:0000313" key="1">
    <source>
        <dbReference type="EMBL" id="GFS33337.1"/>
    </source>
</evidence>
<dbReference type="AlphaFoldDB" id="A0A8X6M9E2"/>
<proteinExistence type="predicted"/>
<organism evidence="1 2">
    <name type="scientific">Nephila pilipes</name>
    <name type="common">Giant wood spider</name>
    <name type="synonym">Nephila maculata</name>
    <dbReference type="NCBI Taxonomy" id="299642"/>
    <lineage>
        <taxon>Eukaryota</taxon>
        <taxon>Metazoa</taxon>
        <taxon>Ecdysozoa</taxon>
        <taxon>Arthropoda</taxon>
        <taxon>Chelicerata</taxon>
        <taxon>Arachnida</taxon>
        <taxon>Araneae</taxon>
        <taxon>Araneomorphae</taxon>
        <taxon>Entelegynae</taxon>
        <taxon>Araneoidea</taxon>
        <taxon>Nephilidae</taxon>
        <taxon>Nephila</taxon>
    </lineage>
</organism>
<name>A0A8X6M9E2_NEPPI</name>